<dbReference type="GeneID" id="82846650"/>
<reference evidence="2 3" key="1">
    <citation type="submission" date="2012-06" db="EMBL/GenBank/DDBJ databases">
        <title>Draft Genome Sequence of Lactobacillus hominis Strain CRBIP 24.179T, isolated from human intestine.</title>
        <authorList>
            <person name="Cousin S."/>
            <person name="Ma L."/>
            <person name="Bizet C."/>
            <person name="Loux V."/>
            <person name="Bouchier C."/>
            <person name="Clermont D."/>
            <person name="Creno S."/>
        </authorList>
    </citation>
    <scope>NUCLEOTIDE SEQUENCE [LARGE SCALE GENOMIC DNA]</scope>
    <source>
        <strain evidence="3">CRBIP 24.179T</strain>
    </source>
</reference>
<proteinExistence type="predicted"/>
<gene>
    <name evidence="2" type="ORF">BN55_07390</name>
</gene>
<sequence>MKTNLVEQSVKFGFSGAKYKDNLKERTFKNLKLDADAQKVAQVGRALSTLQKDDGLQSAMLIQHHELELDANE</sequence>
<name>I7KGM9_9LACO</name>
<evidence type="ECO:0000313" key="3">
    <source>
        <dbReference type="Proteomes" id="UP000009320"/>
    </source>
</evidence>
<dbReference type="AlphaFoldDB" id="I7KGM9"/>
<dbReference type="PATRIC" id="fig|1423758.3.peg.555"/>
<evidence type="ECO:0000259" key="1">
    <source>
        <dbReference type="Pfam" id="PF07872"/>
    </source>
</evidence>
<dbReference type="Proteomes" id="UP000009320">
    <property type="component" value="Unassembled WGS sequence"/>
</dbReference>
<dbReference type="STRING" id="1423758.FC41_GL000549"/>
<dbReference type="RefSeq" id="WP_008470101.1">
    <property type="nucleotide sequence ID" value="NZ_AYZP01000012.1"/>
</dbReference>
<dbReference type="InterPro" id="IPR012454">
    <property type="entry name" value="DUF1659"/>
</dbReference>
<dbReference type="OrthoDB" id="2326859at2"/>
<dbReference type="EMBL" id="CAKE01000002">
    <property type="protein sequence ID" value="CCI81375.1"/>
    <property type="molecule type" value="Genomic_DNA"/>
</dbReference>
<feature type="domain" description="DUF1659" evidence="1">
    <location>
        <begin position="3"/>
        <end position="67"/>
    </location>
</feature>
<dbReference type="Pfam" id="PF07872">
    <property type="entry name" value="DUF1659"/>
    <property type="match status" value="1"/>
</dbReference>
<organism evidence="2 3">
    <name type="scientific">Lactobacillus hominis DSM 23910 = CRBIP 24.179</name>
    <dbReference type="NCBI Taxonomy" id="1423758"/>
    <lineage>
        <taxon>Bacteria</taxon>
        <taxon>Bacillati</taxon>
        <taxon>Bacillota</taxon>
        <taxon>Bacilli</taxon>
        <taxon>Lactobacillales</taxon>
        <taxon>Lactobacillaceae</taxon>
        <taxon>Lactobacillus</taxon>
    </lineage>
</organism>
<evidence type="ECO:0000313" key="2">
    <source>
        <dbReference type="EMBL" id="CCI81375.1"/>
    </source>
</evidence>
<protein>
    <recommendedName>
        <fullName evidence="1">DUF1659 domain-containing protein</fullName>
    </recommendedName>
</protein>
<comment type="caution">
    <text evidence="2">The sequence shown here is derived from an EMBL/GenBank/DDBJ whole genome shotgun (WGS) entry which is preliminary data.</text>
</comment>
<accession>I7KGM9</accession>
<keyword evidence="3" id="KW-1185">Reference proteome</keyword>